<dbReference type="InterPro" id="IPR001584">
    <property type="entry name" value="Integrase_cat-core"/>
</dbReference>
<name>A0A443S8N8_9ACAR</name>
<feature type="domain" description="Integrase catalytic" evidence="2">
    <location>
        <begin position="33"/>
        <end position="192"/>
    </location>
</feature>
<dbReference type="PROSITE" id="PS50994">
    <property type="entry name" value="INTEGRASE"/>
    <property type="match status" value="1"/>
</dbReference>
<dbReference type="STRING" id="299467.A0A443S8N8"/>
<dbReference type="GO" id="GO:0015074">
    <property type="term" value="P:DNA integration"/>
    <property type="evidence" value="ECO:0007669"/>
    <property type="project" value="InterPro"/>
</dbReference>
<proteinExistence type="predicted"/>
<dbReference type="FunFam" id="3.30.420.10:FF:000032">
    <property type="entry name" value="Retrovirus-related Pol polyprotein from transposon 297-like Protein"/>
    <property type="match status" value="1"/>
</dbReference>
<evidence type="ECO:0000259" key="2">
    <source>
        <dbReference type="PROSITE" id="PS50994"/>
    </source>
</evidence>
<evidence type="ECO:0000313" key="3">
    <source>
        <dbReference type="EMBL" id="RWS23877.1"/>
    </source>
</evidence>
<evidence type="ECO:0000256" key="1">
    <source>
        <dbReference type="SAM" id="Coils"/>
    </source>
</evidence>
<organism evidence="3 4">
    <name type="scientific">Leptotrombidium deliense</name>
    <dbReference type="NCBI Taxonomy" id="299467"/>
    <lineage>
        <taxon>Eukaryota</taxon>
        <taxon>Metazoa</taxon>
        <taxon>Ecdysozoa</taxon>
        <taxon>Arthropoda</taxon>
        <taxon>Chelicerata</taxon>
        <taxon>Arachnida</taxon>
        <taxon>Acari</taxon>
        <taxon>Acariformes</taxon>
        <taxon>Trombidiformes</taxon>
        <taxon>Prostigmata</taxon>
        <taxon>Anystina</taxon>
        <taxon>Parasitengona</taxon>
        <taxon>Trombiculoidea</taxon>
        <taxon>Trombiculidae</taxon>
        <taxon>Leptotrombidium</taxon>
    </lineage>
</organism>
<dbReference type="InterPro" id="IPR050951">
    <property type="entry name" value="Retrovirus_Pol_polyprotein"/>
</dbReference>
<reference evidence="3 4" key="1">
    <citation type="journal article" date="2018" name="Gigascience">
        <title>Genomes of trombidid mites reveal novel predicted allergens and laterally-transferred genes associated with secondary metabolism.</title>
        <authorList>
            <person name="Dong X."/>
            <person name="Chaisiri K."/>
            <person name="Xia D."/>
            <person name="Armstrong S.D."/>
            <person name="Fang Y."/>
            <person name="Donnelly M.J."/>
            <person name="Kadowaki T."/>
            <person name="McGarry J.W."/>
            <person name="Darby A.C."/>
            <person name="Makepeace B.L."/>
        </authorList>
    </citation>
    <scope>NUCLEOTIDE SEQUENCE [LARGE SCALE GENOMIC DNA]</scope>
    <source>
        <strain evidence="3">UoL-UT</strain>
    </source>
</reference>
<dbReference type="Proteomes" id="UP000288716">
    <property type="component" value="Unassembled WGS sequence"/>
</dbReference>
<dbReference type="AlphaFoldDB" id="A0A443S8N8"/>
<dbReference type="PANTHER" id="PTHR37984:SF5">
    <property type="entry name" value="PROTEIN NYNRIN-LIKE"/>
    <property type="match status" value="1"/>
</dbReference>
<dbReference type="VEuPathDB" id="VectorBase:LDEU008163"/>
<gene>
    <name evidence="3" type="ORF">B4U80_13303</name>
</gene>
<keyword evidence="1" id="KW-0175">Coiled coil</keyword>
<comment type="caution">
    <text evidence="3">The sequence shown here is derived from an EMBL/GenBank/DDBJ whole genome shotgun (WGS) entry which is preliminary data.</text>
</comment>
<dbReference type="InterPro" id="IPR012337">
    <property type="entry name" value="RNaseH-like_sf"/>
</dbReference>
<dbReference type="Gene3D" id="3.30.420.10">
    <property type="entry name" value="Ribonuclease H-like superfamily/Ribonuclease H"/>
    <property type="match status" value="1"/>
</dbReference>
<dbReference type="GO" id="GO:0003676">
    <property type="term" value="F:nucleic acid binding"/>
    <property type="evidence" value="ECO:0007669"/>
    <property type="project" value="InterPro"/>
</dbReference>
<keyword evidence="4" id="KW-1185">Reference proteome</keyword>
<evidence type="ECO:0000313" key="4">
    <source>
        <dbReference type="Proteomes" id="UP000288716"/>
    </source>
</evidence>
<dbReference type="EMBL" id="NCKV01005740">
    <property type="protein sequence ID" value="RWS23877.1"/>
    <property type="molecule type" value="Genomic_DNA"/>
</dbReference>
<dbReference type="OrthoDB" id="6514906at2759"/>
<dbReference type="InterPro" id="IPR036397">
    <property type="entry name" value="RNaseH_sf"/>
</dbReference>
<feature type="coiled-coil region" evidence="1">
    <location>
        <begin position="219"/>
        <end position="246"/>
    </location>
</feature>
<sequence>MFKDIVNWVTSCPVCQQVKSFKHKSAELLPIEPGKRPFSQIGLDIIGMLPATSRGNRFIIVVTCYLTKFVVTQTTKNVTAKIVADFLMQEIILKYSAFEVLISDNGVQFRSELFEQLNKLLGSKHRFTTPYKPSTAGLVERTNRFVMQLIKSYVQKDPLEWDIVLPYITHIYNISFHSALNTSPFYLTRGYVPKLPVDQCLNLNNETVQNPGDYIYEVAINLQKAREEAKEHILNAQEKYKELFDKTHTNYEFNVGEKCYVNYPIRKIGESNKFKNKWLGPFTIIHKINSRVYEVESDDRRFYFDRININKMRPCVTRKSFEPSTCVEKSRSETINPRPTIDQNSEIPFVLLHIQ</sequence>
<dbReference type="SUPFAM" id="SSF53098">
    <property type="entry name" value="Ribonuclease H-like"/>
    <property type="match status" value="1"/>
</dbReference>
<protein>
    <submittedName>
        <fullName evidence="3">Gag-pol fusion protein-like protein</fullName>
    </submittedName>
</protein>
<dbReference type="PANTHER" id="PTHR37984">
    <property type="entry name" value="PROTEIN CBG26694"/>
    <property type="match status" value="1"/>
</dbReference>
<accession>A0A443S8N8</accession>